<name>A0A915KFQ0_ROMCU</name>
<evidence type="ECO:0000313" key="3">
    <source>
        <dbReference type="Proteomes" id="UP000887565"/>
    </source>
</evidence>
<evidence type="ECO:0000313" key="4">
    <source>
        <dbReference type="WBParaSite" id="nRc.2.0.1.t37643-RA"/>
    </source>
</evidence>
<dbReference type="AlphaFoldDB" id="A0A915KFQ0"/>
<keyword evidence="3" id="KW-1185">Reference proteome</keyword>
<feature type="coiled-coil region" evidence="1">
    <location>
        <begin position="68"/>
        <end position="109"/>
    </location>
</feature>
<keyword evidence="1" id="KW-0175">Coiled coil</keyword>
<dbReference type="WBParaSite" id="nRc.2.0.1.t37643-RA">
    <property type="protein sequence ID" value="nRc.2.0.1.t37643-RA"/>
    <property type="gene ID" value="nRc.2.0.1.g37643"/>
</dbReference>
<dbReference type="Proteomes" id="UP000887565">
    <property type="component" value="Unplaced"/>
</dbReference>
<sequence>MVNSGRDSRNSTNEEETVKPESSDDNSKFVHNCNEIETVLSTLLKEVHRIKNRAEKFNVKFRSMKTTCQSLDKTNSILEAELKLAEKETRHLRNENDLLKKKLQILLDRSK</sequence>
<organism evidence="3 4">
    <name type="scientific">Romanomermis culicivorax</name>
    <name type="common">Nematode worm</name>
    <dbReference type="NCBI Taxonomy" id="13658"/>
    <lineage>
        <taxon>Eukaryota</taxon>
        <taxon>Metazoa</taxon>
        <taxon>Ecdysozoa</taxon>
        <taxon>Nematoda</taxon>
        <taxon>Enoplea</taxon>
        <taxon>Dorylaimia</taxon>
        <taxon>Mermithida</taxon>
        <taxon>Mermithoidea</taxon>
        <taxon>Mermithidae</taxon>
        <taxon>Romanomermis</taxon>
    </lineage>
</organism>
<feature type="compositionally biased region" description="Basic and acidic residues" evidence="2">
    <location>
        <begin position="16"/>
        <end position="28"/>
    </location>
</feature>
<reference evidence="4" key="1">
    <citation type="submission" date="2022-11" db="UniProtKB">
        <authorList>
            <consortium name="WormBaseParasite"/>
        </authorList>
    </citation>
    <scope>IDENTIFICATION</scope>
</reference>
<feature type="region of interest" description="Disordered" evidence="2">
    <location>
        <begin position="1"/>
        <end position="30"/>
    </location>
</feature>
<proteinExistence type="predicted"/>
<evidence type="ECO:0000256" key="2">
    <source>
        <dbReference type="SAM" id="MobiDB-lite"/>
    </source>
</evidence>
<accession>A0A915KFQ0</accession>
<protein>
    <submittedName>
        <fullName evidence="4">Uncharacterized protein</fullName>
    </submittedName>
</protein>
<evidence type="ECO:0000256" key="1">
    <source>
        <dbReference type="SAM" id="Coils"/>
    </source>
</evidence>